<feature type="domain" description="Peptidase M56" evidence="3">
    <location>
        <begin position="147"/>
        <end position="257"/>
    </location>
</feature>
<keyword evidence="1" id="KW-0472">Membrane</keyword>
<dbReference type="STRING" id="1454201.NMS_2678"/>
<organism evidence="4 5">
    <name type="scientific">Nonlabens marinus S1-08</name>
    <dbReference type="NCBI Taxonomy" id="1454201"/>
    <lineage>
        <taxon>Bacteria</taxon>
        <taxon>Pseudomonadati</taxon>
        <taxon>Bacteroidota</taxon>
        <taxon>Flavobacteriia</taxon>
        <taxon>Flavobacteriales</taxon>
        <taxon>Flavobacteriaceae</taxon>
        <taxon>Nonlabens</taxon>
    </lineage>
</organism>
<dbReference type="KEGG" id="nmf:NMS_2678"/>
<dbReference type="OrthoDB" id="1522859at2"/>
<proteinExistence type="predicted"/>
<sequence>MMHFTHSCLLALALYGIYQIFLKGSSGFQWHRLYLLLLPLVSALLPLMVIPIEQTAVTPEFWTANFSDAAAPVLINSTNPIAADAATPFDYMSILWMVYFIGIGISLLMFFYKLARIAVYNGQGVTTYEKGCYITKVPGLPTAFSFLNRIYINDAFAEARYEQILLHEMTHVRQRHSWDLLFYESLRILFWFHPVAYLGQRDLKMIHEHIADAETIAVHGKKSYYQNLLREALDCPDFSFANPFFKSKTIKTRLTMIQKSKNQKFPFRKLLWILPVLFASLTYTACTTELEAVETKTATTVEDLPTLQGFVYGTKDYYRGVTQKERDFVDQQAQKMDVWRRMDPRPAYKDYFDTKDMLKSFDIQRKISENGSTVVVDTDNGMILTITESPNGAVHYTGNSFDEQQRMSLEEYNAYIIKLKNKTADQREIIEEIVEVEEESAKNSKSRNIALVPFAIIEEVPTYPGCSGTNLERKQCMQEKITAHVVTNFNTKIAKEVGLSGKQTISVQFKIGADGKVADIRSRAQAPELQAEAARVINLLPKVKPGVQRGKEVGVIYGLPIIFEVAEDSKNDD</sequence>
<feature type="transmembrane region" description="Helical" evidence="1">
    <location>
        <begin position="94"/>
        <end position="112"/>
    </location>
</feature>
<evidence type="ECO:0000313" key="5">
    <source>
        <dbReference type="Proteomes" id="UP000031760"/>
    </source>
</evidence>
<reference evidence="4 5" key="1">
    <citation type="journal article" date="2014" name="Proc. Natl. Acad. Sci. U.S.A.">
        <title>Functional characterization of flavobacteria rhodopsins reveals a unique class of light-driven chloride pump in bacteria.</title>
        <authorList>
            <person name="Yoshizawa S."/>
            <person name="Kumagai Y."/>
            <person name="Kim H."/>
            <person name="Ogura Y."/>
            <person name="Hayashi T."/>
            <person name="Iwasaki W."/>
            <person name="DeLong E.F."/>
            <person name="Kogure K."/>
        </authorList>
    </citation>
    <scope>NUCLEOTIDE SEQUENCE [LARGE SCALE GENOMIC DNA]</scope>
    <source>
        <strain evidence="4 5">S1-08</strain>
    </source>
</reference>
<evidence type="ECO:0000313" key="4">
    <source>
        <dbReference type="EMBL" id="BAO56687.1"/>
    </source>
</evidence>
<feature type="transmembrane region" description="Helical" evidence="1">
    <location>
        <begin position="267"/>
        <end position="285"/>
    </location>
</feature>
<dbReference type="InterPro" id="IPR052173">
    <property type="entry name" value="Beta-lactam_resp_regulator"/>
</dbReference>
<feature type="transmembrane region" description="Helical" evidence="1">
    <location>
        <begin position="6"/>
        <end position="22"/>
    </location>
</feature>
<dbReference type="InterPro" id="IPR037682">
    <property type="entry name" value="TonB_C"/>
</dbReference>
<dbReference type="RefSeq" id="WP_084217717.1">
    <property type="nucleotide sequence ID" value="NZ_AP014548.1"/>
</dbReference>
<keyword evidence="1" id="KW-0812">Transmembrane</keyword>
<evidence type="ECO:0000256" key="1">
    <source>
        <dbReference type="SAM" id="Phobius"/>
    </source>
</evidence>
<protein>
    <submittedName>
        <fullName evidence="4">TonB family protein</fullName>
    </submittedName>
</protein>
<dbReference type="Pfam" id="PF03544">
    <property type="entry name" value="TonB_C"/>
    <property type="match status" value="1"/>
</dbReference>
<dbReference type="PANTHER" id="PTHR34978">
    <property type="entry name" value="POSSIBLE SENSOR-TRANSDUCER PROTEIN BLAR"/>
    <property type="match status" value="1"/>
</dbReference>
<dbReference type="PANTHER" id="PTHR34978:SF3">
    <property type="entry name" value="SLR0241 PROTEIN"/>
    <property type="match status" value="1"/>
</dbReference>
<dbReference type="EMBL" id="AP014548">
    <property type="protein sequence ID" value="BAO56687.1"/>
    <property type="molecule type" value="Genomic_DNA"/>
</dbReference>
<dbReference type="Pfam" id="PF05569">
    <property type="entry name" value="Peptidase_M56"/>
    <property type="match status" value="1"/>
</dbReference>
<evidence type="ECO:0000259" key="2">
    <source>
        <dbReference type="Pfam" id="PF03544"/>
    </source>
</evidence>
<dbReference type="Proteomes" id="UP000031760">
    <property type="component" value="Chromosome"/>
</dbReference>
<dbReference type="SUPFAM" id="SSF74653">
    <property type="entry name" value="TolA/TonB C-terminal domain"/>
    <property type="match status" value="1"/>
</dbReference>
<name>W8VXX5_9FLAO</name>
<dbReference type="InterPro" id="IPR008756">
    <property type="entry name" value="Peptidase_M56"/>
</dbReference>
<dbReference type="HOGENOM" id="CLU_013798_3_1_10"/>
<keyword evidence="1" id="KW-1133">Transmembrane helix</keyword>
<dbReference type="AlphaFoldDB" id="W8VXX5"/>
<gene>
    <name evidence="4" type="ORF">NMS_2678</name>
</gene>
<feature type="transmembrane region" description="Helical" evidence="1">
    <location>
        <begin position="34"/>
        <end position="52"/>
    </location>
</feature>
<accession>W8VXX5</accession>
<keyword evidence="5" id="KW-1185">Reference proteome</keyword>
<feature type="domain" description="TonB C-terminal" evidence="2">
    <location>
        <begin position="493"/>
        <end position="564"/>
    </location>
</feature>
<dbReference type="GO" id="GO:0055085">
    <property type="term" value="P:transmembrane transport"/>
    <property type="evidence" value="ECO:0007669"/>
    <property type="project" value="InterPro"/>
</dbReference>
<dbReference type="Gene3D" id="3.30.1150.10">
    <property type="match status" value="1"/>
</dbReference>
<evidence type="ECO:0000259" key="3">
    <source>
        <dbReference type="Pfam" id="PF05569"/>
    </source>
</evidence>
<dbReference type="CDD" id="cd07341">
    <property type="entry name" value="M56_BlaR1_MecR1_like"/>
    <property type="match status" value="1"/>
</dbReference>